<reference evidence="11" key="1">
    <citation type="submission" date="2021-01" db="EMBL/GenBank/DDBJ databases">
        <authorList>
            <person name="Corre E."/>
            <person name="Pelletier E."/>
            <person name="Niang G."/>
            <person name="Scheremetjew M."/>
            <person name="Finn R."/>
            <person name="Kale V."/>
            <person name="Holt S."/>
            <person name="Cochrane G."/>
            <person name="Meng A."/>
            <person name="Brown T."/>
            <person name="Cohen L."/>
        </authorList>
    </citation>
    <scope>NUCLEOTIDE SEQUENCE</scope>
    <source>
        <strain evidence="11">CCMP2084</strain>
    </source>
</reference>
<evidence type="ECO:0000256" key="7">
    <source>
        <dbReference type="PIRSR" id="PIRSR600223-1"/>
    </source>
</evidence>
<accession>A0A6T7HGH5</accession>
<dbReference type="Pfam" id="PF10502">
    <property type="entry name" value="Peptidase_S26"/>
    <property type="match status" value="1"/>
</dbReference>
<feature type="active site" evidence="7">
    <location>
        <position position="299"/>
    </location>
</feature>
<evidence type="ECO:0000256" key="4">
    <source>
        <dbReference type="ARBA" id="ARBA00023128"/>
    </source>
</evidence>
<feature type="compositionally biased region" description="Basic residues" evidence="8">
    <location>
        <begin position="50"/>
        <end position="61"/>
    </location>
</feature>
<dbReference type="GO" id="GO:0042720">
    <property type="term" value="C:mitochondrial inner membrane peptidase complex"/>
    <property type="evidence" value="ECO:0007669"/>
    <property type="project" value="TreeGrafter"/>
</dbReference>
<dbReference type="CDD" id="cd06530">
    <property type="entry name" value="S26_SPase_I"/>
    <property type="match status" value="1"/>
</dbReference>
<evidence type="ECO:0000256" key="1">
    <source>
        <dbReference type="ARBA" id="ARBA00004273"/>
    </source>
</evidence>
<evidence type="ECO:0000256" key="3">
    <source>
        <dbReference type="ARBA" id="ARBA00022801"/>
    </source>
</evidence>
<dbReference type="InterPro" id="IPR000223">
    <property type="entry name" value="Pept_S26A_signal_pept_1"/>
</dbReference>
<evidence type="ECO:0000313" key="10">
    <source>
        <dbReference type="EMBL" id="CAD9816193.1"/>
    </source>
</evidence>
<keyword evidence="4" id="KW-0496">Mitochondrion</keyword>
<gene>
    <name evidence="10" type="ORF">ASEP1449_LOCUS8025</name>
    <name evidence="11" type="ORF">ASEP1449_LOCUS8026</name>
</gene>
<dbReference type="GO" id="GO:0004252">
    <property type="term" value="F:serine-type endopeptidase activity"/>
    <property type="evidence" value="ECO:0007669"/>
    <property type="project" value="InterPro"/>
</dbReference>
<keyword evidence="3" id="KW-0378">Hydrolase</keyword>
<evidence type="ECO:0000256" key="2">
    <source>
        <dbReference type="ARBA" id="ARBA00022792"/>
    </source>
</evidence>
<feature type="active site" evidence="7">
    <location>
        <position position="348"/>
    </location>
</feature>
<dbReference type="GO" id="GO:0006465">
    <property type="term" value="P:signal peptide processing"/>
    <property type="evidence" value="ECO:0007669"/>
    <property type="project" value="InterPro"/>
</dbReference>
<comment type="similarity">
    <text evidence="6">Belongs to the peptidase S26 family. IMP1 subfamily.</text>
</comment>
<keyword evidence="5" id="KW-0472">Membrane</keyword>
<dbReference type="Gene3D" id="2.10.109.10">
    <property type="entry name" value="Umud Fragment, subunit A"/>
    <property type="match status" value="1"/>
</dbReference>
<keyword evidence="2" id="KW-0999">Mitochondrion inner membrane</keyword>
<comment type="subcellular location">
    <subcellularLocation>
        <location evidence="1">Mitochondrion inner membrane</location>
    </subcellularLocation>
</comment>
<protein>
    <recommendedName>
        <fullName evidence="9">Peptidase S26 domain-containing protein</fullName>
    </recommendedName>
</protein>
<dbReference type="GO" id="GO:0006627">
    <property type="term" value="P:protein processing involved in protein targeting to mitochondrion"/>
    <property type="evidence" value="ECO:0007669"/>
    <property type="project" value="TreeGrafter"/>
</dbReference>
<dbReference type="InterPro" id="IPR052064">
    <property type="entry name" value="Mito_IMP1_subunit"/>
</dbReference>
<dbReference type="AlphaFoldDB" id="A0A6T7HGH5"/>
<evidence type="ECO:0000256" key="6">
    <source>
        <dbReference type="ARBA" id="ARBA00038445"/>
    </source>
</evidence>
<sequence>MFRLSQTFVLQGASKIAVKNAMGRSQHHSIVLSAPFASTTIHRALQQRKLKAGKASGRKQRPTFPQQVHSSHVKETGATLVHPPTVVSGPSSWGLSSWKYYSENFKNFYRAYRTYEIDLTDPGMISIDNSELMDIYRGKHLVTADFEENGILFKLLKERDPDAYRRLLPAAQDSRQYIKDTGVNHYAVLTSKVLSNFATGTKSYHRLSQQLYGKKQPEPHIKTAMEVFDALVAKEANKAKATALLLQSAVSPRHQKYRVVQLMTRKAPENIQNEILEKAIELWWKRSGQSLIIKADGPSMEPTIISGCLLLSTPFTPENVHEVAIGDVVILLRPSVNHKNYTPISLCKRVAGLAGDIVNFQGSHVIIPKGHCWLLGDNASRSLDSRIYGAVPLNNIRRKVLCRFSFSPPSFKWIDGNKVP</sequence>
<organism evidence="11">
    <name type="scientific">Attheya septentrionalis</name>
    <dbReference type="NCBI Taxonomy" id="420275"/>
    <lineage>
        <taxon>Eukaryota</taxon>
        <taxon>Sar</taxon>
        <taxon>Stramenopiles</taxon>
        <taxon>Ochrophyta</taxon>
        <taxon>Bacillariophyta</taxon>
        <taxon>Coscinodiscophyceae</taxon>
        <taxon>Chaetocerotophycidae</taxon>
        <taxon>Chaetocerotales</taxon>
        <taxon>Attheyaceae</taxon>
        <taxon>Attheya</taxon>
    </lineage>
</organism>
<dbReference type="PANTHER" id="PTHR12383">
    <property type="entry name" value="PROTEASE FAMILY S26 MITOCHONDRIAL INNER MEMBRANE PROTEASE-RELATED"/>
    <property type="match status" value="1"/>
</dbReference>
<name>A0A6T7HGH5_9STRA</name>
<dbReference type="InterPro" id="IPR036286">
    <property type="entry name" value="LexA/Signal_pep-like_sf"/>
</dbReference>
<dbReference type="SUPFAM" id="SSF51306">
    <property type="entry name" value="LexA/Signal peptidase"/>
    <property type="match status" value="1"/>
</dbReference>
<evidence type="ECO:0000256" key="5">
    <source>
        <dbReference type="ARBA" id="ARBA00023136"/>
    </source>
</evidence>
<proteinExistence type="inferred from homology"/>
<evidence type="ECO:0000313" key="11">
    <source>
        <dbReference type="EMBL" id="CAD9816194.1"/>
    </source>
</evidence>
<dbReference type="InterPro" id="IPR019533">
    <property type="entry name" value="Peptidase_S26"/>
</dbReference>
<dbReference type="PRINTS" id="PR00727">
    <property type="entry name" value="LEADERPTASE"/>
</dbReference>
<dbReference type="EMBL" id="HBHQ01012082">
    <property type="protein sequence ID" value="CAD9816193.1"/>
    <property type="molecule type" value="Transcribed_RNA"/>
</dbReference>
<evidence type="ECO:0000259" key="9">
    <source>
        <dbReference type="Pfam" id="PF10502"/>
    </source>
</evidence>
<evidence type="ECO:0000256" key="8">
    <source>
        <dbReference type="SAM" id="MobiDB-lite"/>
    </source>
</evidence>
<dbReference type="EMBL" id="HBHQ01012083">
    <property type="protein sequence ID" value="CAD9816194.1"/>
    <property type="molecule type" value="Transcribed_RNA"/>
</dbReference>
<feature type="region of interest" description="Disordered" evidence="8">
    <location>
        <begin position="50"/>
        <end position="74"/>
    </location>
</feature>
<dbReference type="PANTHER" id="PTHR12383:SF16">
    <property type="entry name" value="MITOCHONDRIAL INNER MEMBRANE PROTEASE SUBUNIT 1"/>
    <property type="match status" value="1"/>
</dbReference>
<feature type="domain" description="Peptidase S26" evidence="9">
    <location>
        <begin position="362"/>
        <end position="401"/>
    </location>
</feature>